<evidence type="ECO:0000313" key="5">
    <source>
        <dbReference type="EMBL" id="QDO83253.1"/>
    </source>
</evidence>
<dbReference type="SUPFAM" id="SSF55073">
    <property type="entry name" value="Nucleotide cyclase"/>
    <property type="match status" value="1"/>
</dbReference>
<protein>
    <submittedName>
        <fullName evidence="5">Diguanylate cyclase</fullName>
    </submittedName>
</protein>
<accession>A0ABX5WWD2</accession>
<evidence type="ECO:0000259" key="2">
    <source>
        <dbReference type="PROSITE" id="PS50112"/>
    </source>
</evidence>
<dbReference type="PROSITE" id="PS50887">
    <property type="entry name" value="GGDEF"/>
    <property type="match status" value="1"/>
</dbReference>
<dbReference type="CDD" id="cd01949">
    <property type="entry name" value="GGDEF"/>
    <property type="match status" value="1"/>
</dbReference>
<dbReference type="PROSITE" id="PS50113">
    <property type="entry name" value="PAC"/>
    <property type="match status" value="1"/>
</dbReference>
<gene>
    <name evidence="5" type="ORF">FM037_08445</name>
</gene>
<feature type="domain" description="PAS" evidence="2">
    <location>
        <begin position="53"/>
        <end position="104"/>
    </location>
</feature>
<dbReference type="InterPro" id="IPR000014">
    <property type="entry name" value="PAS"/>
</dbReference>
<dbReference type="NCBIfam" id="TIGR00254">
    <property type="entry name" value="GGDEF"/>
    <property type="match status" value="1"/>
</dbReference>
<dbReference type="PANTHER" id="PTHR44757:SF2">
    <property type="entry name" value="BIOFILM ARCHITECTURE MAINTENANCE PROTEIN MBAA"/>
    <property type="match status" value="1"/>
</dbReference>
<dbReference type="InterPro" id="IPR000700">
    <property type="entry name" value="PAS-assoc_C"/>
</dbReference>
<dbReference type="CDD" id="cd00130">
    <property type="entry name" value="PAS"/>
    <property type="match status" value="1"/>
</dbReference>
<dbReference type="Pfam" id="PF08447">
    <property type="entry name" value="PAS_3"/>
    <property type="match status" value="1"/>
</dbReference>
<dbReference type="NCBIfam" id="TIGR00229">
    <property type="entry name" value="sensory_box"/>
    <property type="match status" value="1"/>
</dbReference>
<dbReference type="Gene3D" id="3.30.70.270">
    <property type="match status" value="1"/>
</dbReference>
<sequence length="334" mass="38104">MCADKTIRQLQAEIKALKDDNLELTRQMLSVEEKLTAALDGTGLCLWQQHIPSGTLTIFNREWGHLLGYTEQELSAHVDSWKGKLHPEDRDWVIAAFEDHVSGKAESYQVVHRMLHKDGSVSWVSDRGRIVEYDEGRPVRMMGTHIDITQEKRYELDLARLAHCDPLTHLLNRKALEQAFYIQQHSQPRIGGALFFIDLDGFKLLNDKHGHRFGDLVLMDVAQTLKNKAGGLAKLARFGGDEFVILHTAINKEVLAKLAQSILEHYCRPVQIDSCEIKLGLSIGISLFDCSDPFIAIYEQADRAMYQVKQRGKHHYAFWQNHDPQALKLTKRVS</sequence>
<dbReference type="InterPro" id="IPR001610">
    <property type="entry name" value="PAC"/>
</dbReference>
<feature type="domain" description="PAC" evidence="3">
    <location>
        <begin position="108"/>
        <end position="160"/>
    </location>
</feature>
<evidence type="ECO:0000313" key="6">
    <source>
        <dbReference type="Proteomes" id="UP000315947"/>
    </source>
</evidence>
<dbReference type="Proteomes" id="UP000315947">
    <property type="component" value="Chromosome"/>
</dbReference>
<dbReference type="RefSeq" id="WP_144045632.1">
    <property type="nucleotide sequence ID" value="NZ_CP041614.1"/>
</dbReference>
<dbReference type="EMBL" id="CP041614">
    <property type="protein sequence ID" value="QDO83253.1"/>
    <property type="molecule type" value="Genomic_DNA"/>
</dbReference>
<organism evidence="5 6">
    <name type="scientific">Shewanella psychropiezotolerans</name>
    <dbReference type="NCBI Taxonomy" id="2593655"/>
    <lineage>
        <taxon>Bacteria</taxon>
        <taxon>Pseudomonadati</taxon>
        <taxon>Pseudomonadota</taxon>
        <taxon>Gammaproteobacteria</taxon>
        <taxon>Alteromonadales</taxon>
        <taxon>Shewanellaceae</taxon>
        <taxon>Shewanella</taxon>
    </lineage>
</organism>
<reference evidence="5 6" key="1">
    <citation type="submission" date="2019-07" db="EMBL/GenBank/DDBJ databases">
        <title>Shewanella sp. YLB-06 whole genomic sequence.</title>
        <authorList>
            <person name="Yu L."/>
        </authorList>
    </citation>
    <scope>NUCLEOTIDE SEQUENCE [LARGE SCALE GENOMIC DNA]</scope>
    <source>
        <strain evidence="5 6">YLB-06</strain>
    </source>
</reference>
<dbReference type="InterPro" id="IPR029787">
    <property type="entry name" value="Nucleotide_cyclase"/>
</dbReference>
<dbReference type="InterPro" id="IPR043128">
    <property type="entry name" value="Rev_trsase/Diguanyl_cyclase"/>
</dbReference>
<name>A0ABX5WWD2_9GAMM</name>
<proteinExistence type="predicted"/>
<evidence type="ECO:0000259" key="3">
    <source>
        <dbReference type="PROSITE" id="PS50113"/>
    </source>
</evidence>
<evidence type="ECO:0000259" key="4">
    <source>
        <dbReference type="PROSITE" id="PS50887"/>
    </source>
</evidence>
<dbReference type="Gene3D" id="3.30.450.20">
    <property type="entry name" value="PAS domain"/>
    <property type="match status" value="1"/>
</dbReference>
<dbReference type="PROSITE" id="PS50112">
    <property type="entry name" value="PAS"/>
    <property type="match status" value="1"/>
</dbReference>
<dbReference type="SUPFAM" id="SSF55785">
    <property type="entry name" value="PYP-like sensor domain (PAS domain)"/>
    <property type="match status" value="1"/>
</dbReference>
<dbReference type="InterPro" id="IPR000160">
    <property type="entry name" value="GGDEF_dom"/>
</dbReference>
<dbReference type="SMART" id="SM00267">
    <property type="entry name" value="GGDEF"/>
    <property type="match status" value="1"/>
</dbReference>
<feature type="domain" description="GGDEF" evidence="4">
    <location>
        <begin position="190"/>
        <end position="321"/>
    </location>
</feature>
<feature type="coiled-coil region" evidence="1">
    <location>
        <begin position="7"/>
        <end position="34"/>
    </location>
</feature>
<keyword evidence="1" id="KW-0175">Coiled coil</keyword>
<dbReference type="InterPro" id="IPR013655">
    <property type="entry name" value="PAS_fold_3"/>
</dbReference>
<dbReference type="PANTHER" id="PTHR44757">
    <property type="entry name" value="DIGUANYLATE CYCLASE DGCP"/>
    <property type="match status" value="1"/>
</dbReference>
<dbReference type="Pfam" id="PF00990">
    <property type="entry name" value="GGDEF"/>
    <property type="match status" value="1"/>
</dbReference>
<keyword evidence="6" id="KW-1185">Reference proteome</keyword>
<dbReference type="InterPro" id="IPR035965">
    <property type="entry name" value="PAS-like_dom_sf"/>
</dbReference>
<dbReference type="InterPro" id="IPR052155">
    <property type="entry name" value="Biofilm_reg_signaling"/>
</dbReference>
<dbReference type="SMART" id="SM00086">
    <property type="entry name" value="PAC"/>
    <property type="match status" value="1"/>
</dbReference>
<evidence type="ECO:0000256" key="1">
    <source>
        <dbReference type="SAM" id="Coils"/>
    </source>
</evidence>